<name>A0A524RKL2_9CHRO</name>
<reference evidence="1 2" key="1">
    <citation type="journal article" date="2019" name="mSystems">
        <title>Life at home and on the roam: Genomic adaptions reflect the dual lifestyle of an intracellular, facultative symbiont.</title>
        <authorList>
            <person name="Burgsdorf I."/>
        </authorList>
    </citation>
    <scope>NUCLEOTIDE SEQUENCE [LARGE SCALE GENOMIC DNA]</scope>
    <source>
        <strain evidence="1">277cV</strain>
    </source>
</reference>
<gene>
    <name evidence="1" type="ORF">ERJ67_11100</name>
</gene>
<accession>A0A524RKL2</accession>
<evidence type="ECO:0000313" key="1">
    <source>
        <dbReference type="EMBL" id="TGG90274.1"/>
    </source>
</evidence>
<dbReference type="EMBL" id="SRMO01000092">
    <property type="protein sequence ID" value="TGG90274.1"/>
    <property type="molecule type" value="Genomic_DNA"/>
</dbReference>
<organism evidence="1 2">
    <name type="scientific">Aphanocapsa feldmannii 277cV</name>
    <dbReference type="NCBI Taxonomy" id="2507553"/>
    <lineage>
        <taxon>Bacteria</taxon>
        <taxon>Bacillati</taxon>
        <taxon>Cyanobacteriota</taxon>
        <taxon>Cyanophyceae</taxon>
        <taxon>Oscillatoriophycideae</taxon>
        <taxon>Chroococcales</taxon>
        <taxon>Microcystaceae</taxon>
        <taxon>Aphanocapsa</taxon>
    </lineage>
</organism>
<evidence type="ECO:0008006" key="3">
    <source>
        <dbReference type="Google" id="ProtNLM"/>
    </source>
</evidence>
<dbReference type="AlphaFoldDB" id="A0A524RKL2"/>
<sequence>MALAGRPGIGKTTLVQAVRADALAAGYWTSAEIISLGSEGSSEDLLGRLISVAYDAVLASCPKAVGSAVAVKDAQQLVCSSRLQLRGGSASVSLAGLSAGEPLENLPKPERCRCSARDFSKSTGEIRDFLMFPY</sequence>
<protein>
    <recommendedName>
        <fullName evidence="3">AAA family ATPase</fullName>
    </recommendedName>
</protein>
<evidence type="ECO:0000313" key="2">
    <source>
        <dbReference type="Proteomes" id="UP000317990"/>
    </source>
</evidence>
<dbReference type="Proteomes" id="UP000317990">
    <property type="component" value="Unassembled WGS sequence"/>
</dbReference>
<comment type="caution">
    <text evidence="1">The sequence shown here is derived from an EMBL/GenBank/DDBJ whole genome shotgun (WGS) entry which is preliminary data.</text>
</comment>
<proteinExistence type="predicted"/>